<evidence type="ECO:0000313" key="2">
    <source>
        <dbReference type="Proteomes" id="UP001597351"/>
    </source>
</evidence>
<dbReference type="Pfam" id="PF08811">
    <property type="entry name" value="DUF1800"/>
    <property type="match status" value="1"/>
</dbReference>
<gene>
    <name evidence="1" type="ORF">ACFSDE_17750</name>
</gene>
<dbReference type="EMBL" id="JBHUGD010000004">
    <property type="protein sequence ID" value="MFD1948650.1"/>
    <property type="molecule type" value="Genomic_DNA"/>
</dbReference>
<organism evidence="1 2">
    <name type="scientific">Nocardioides aestuarii</name>
    <dbReference type="NCBI Taxonomy" id="252231"/>
    <lineage>
        <taxon>Bacteria</taxon>
        <taxon>Bacillati</taxon>
        <taxon>Actinomycetota</taxon>
        <taxon>Actinomycetes</taxon>
        <taxon>Propionibacteriales</taxon>
        <taxon>Nocardioidaceae</taxon>
        <taxon>Nocardioides</taxon>
    </lineage>
</organism>
<proteinExistence type="predicted"/>
<comment type="caution">
    <text evidence="1">The sequence shown here is derived from an EMBL/GenBank/DDBJ whole genome shotgun (WGS) entry which is preliminary data.</text>
</comment>
<evidence type="ECO:0000313" key="1">
    <source>
        <dbReference type="EMBL" id="MFD1948650.1"/>
    </source>
</evidence>
<name>A0ABW4TPZ5_9ACTN</name>
<reference evidence="2" key="1">
    <citation type="journal article" date="2019" name="Int. J. Syst. Evol. Microbiol.">
        <title>The Global Catalogue of Microorganisms (GCM) 10K type strain sequencing project: providing services to taxonomists for standard genome sequencing and annotation.</title>
        <authorList>
            <consortium name="The Broad Institute Genomics Platform"/>
            <consortium name="The Broad Institute Genome Sequencing Center for Infectious Disease"/>
            <person name="Wu L."/>
            <person name="Ma J."/>
        </authorList>
    </citation>
    <scope>NUCLEOTIDE SEQUENCE [LARGE SCALE GENOMIC DNA]</scope>
    <source>
        <strain evidence="2">CGMCC 1.12477</strain>
    </source>
</reference>
<dbReference type="InterPro" id="IPR014917">
    <property type="entry name" value="DUF1800"/>
</dbReference>
<dbReference type="RefSeq" id="WP_343921803.1">
    <property type="nucleotide sequence ID" value="NZ_BAAAJT010000003.1"/>
</dbReference>
<keyword evidence="2" id="KW-1185">Reference proteome</keyword>
<accession>A0ABW4TPZ5</accession>
<protein>
    <submittedName>
        <fullName evidence="1">DUF1800 domain-containing protein</fullName>
    </submittedName>
</protein>
<sequence length="486" mass="54995">MPVATASPRARARLLGASERLLVGRFSYGITPELARQVAARGGARAWFEWQLSPGKVRDPGLRGLDDWWPGLRFSGAQAWKRNVDQVEPGWVHTANYQRWLIQRRLRSRRQLLEVMTELWEHHFNVPANGDPQFVYRKAYGDTIRKRALGSFEELLKAVVTHPSMLIYLSQAVSTKEHPNENLGRELLELHTVGRGHHTEDDVKNCARVLTGYRIDLWNTWEASYQRSWHWTGPVTVLEFTDPNASTDGQAVTGRLLSYLAHHPATAQRVARKLAVKFVSDDPPQGLVDRLAQVYLDEGTQIRPVLRALVDSAEFKASAGQKIRNPVEDVIASCRALGVRHTRPTEDASGANAVLWQCTSVGVYPHGWPRPDGLPQTNGAWATPARMMGSMRLHFTLSGGWWPKVDTRYRKPAAWAPDYPIRFDDLVDHLSRRIVHRRATAELLQACSQATGLSPDERITRDHGLVKWGFPRLLVTFLDTPDFFAR</sequence>
<dbReference type="Proteomes" id="UP001597351">
    <property type="component" value="Unassembled WGS sequence"/>
</dbReference>